<evidence type="ECO:0000313" key="3">
    <source>
        <dbReference type="Proteomes" id="UP001500979"/>
    </source>
</evidence>
<dbReference type="EMBL" id="BAAAUX010000004">
    <property type="protein sequence ID" value="GAA2777918.1"/>
    <property type="molecule type" value="Genomic_DNA"/>
</dbReference>
<accession>A0ABN3V4F2</accession>
<dbReference type="InterPro" id="IPR022118">
    <property type="entry name" value="Peptidase_C70_AvrRpt2"/>
</dbReference>
<evidence type="ECO:0000256" key="1">
    <source>
        <dbReference type="SAM" id="SignalP"/>
    </source>
</evidence>
<gene>
    <name evidence="2" type="ORF">GCM10010470_08860</name>
</gene>
<reference evidence="2 3" key="1">
    <citation type="journal article" date="2019" name="Int. J. Syst. Evol. Microbiol.">
        <title>The Global Catalogue of Microorganisms (GCM) 10K type strain sequencing project: providing services to taxonomists for standard genome sequencing and annotation.</title>
        <authorList>
            <consortium name="The Broad Institute Genomics Platform"/>
            <consortium name="The Broad Institute Genome Sequencing Center for Infectious Disease"/>
            <person name="Wu L."/>
            <person name="Ma J."/>
        </authorList>
    </citation>
    <scope>NUCLEOTIDE SEQUENCE [LARGE SCALE GENOMIC DNA]</scope>
    <source>
        <strain evidence="2 3">JCM 9383</strain>
    </source>
</reference>
<feature type="chain" id="PRO_5046411943" evidence="1">
    <location>
        <begin position="26"/>
        <end position="196"/>
    </location>
</feature>
<keyword evidence="3" id="KW-1185">Reference proteome</keyword>
<dbReference type="Pfam" id="PF12385">
    <property type="entry name" value="Peptidase_C70"/>
    <property type="match status" value="1"/>
</dbReference>
<dbReference type="RefSeq" id="WP_425564973.1">
    <property type="nucleotide sequence ID" value="NZ_BAAAUX010000004.1"/>
</dbReference>
<dbReference type="Gene3D" id="3.90.70.10">
    <property type="entry name" value="Cysteine proteinases"/>
    <property type="match status" value="1"/>
</dbReference>
<organism evidence="2 3">
    <name type="scientific">Saccharopolyspora taberi</name>
    <dbReference type="NCBI Taxonomy" id="60895"/>
    <lineage>
        <taxon>Bacteria</taxon>
        <taxon>Bacillati</taxon>
        <taxon>Actinomycetota</taxon>
        <taxon>Actinomycetes</taxon>
        <taxon>Pseudonocardiales</taxon>
        <taxon>Pseudonocardiaceae</taxon>
        <taxon>Saccharopolyspora</taxon>
    </lineage>
</organism>
<protein>
    <submittedName>
        <fullName evidence="2">Papain-like cysteine protease family protein</fullName>
    </submittedName>
</protein>
<proteinExistence type="predicted"/>
<feature type="signal peptide" evidence="1">
    <location>
        <begin position="1"/>
        <end position="25"/>
    </location>
</feature>
<evidence type="ECO:0000313" key="2">
    <source>
        <dbReference type="EMBL" id="GAA2777918.1"/>
    </source>
</evidence>
<comment type="caution">
    <text evidence="2">The sequence shown here is derived from an EMBL/GenBank/DDBJ whole genome shotgun (WGS) entry which is preliminary data.</text>
</comment>
<dbReference type="Proteomes" id="UP001500979">
    <property type="component" value="Unassembled WGS sequence"/>
</dbReference>
<name>A0ABN3V4F2_9PSEU</name>
<keyword evidence="1" id="KW-0732">Signal</keyword>
<sequence>MKRNGLTPRRLAVSCAVAGALTCSAAPASATAIPFGDLEIRMQEQEKSNWCWDASGNTIADFWGHQLTQTEFCQIAHNESGDDCANEQGYLSDQQRVFRYLGFSSAGTYNDWGETLDYGAVKQEIDAGQPIGTRILWTSGGGHMHVIYGYDDAGGRTTVSYGDPLQGAERYNSMDHDAYLSNGEFSWTHTVYGIRG</sequence>